<gene>
    <name evidence="3" type="ORF">AMAG_05157</name>
</gene>
<protein>
    <recommendedName>
        <fullName evidence="5">Major facilitator superfamily (MFS) profile domain-containing protein</fullName>
    </recommendedName>
</protein>
<keyword evidence="1" id="KW-0472">Membrane</keyword>
<organism evidence="3 4">
    <name type="scientific">Allomyces macrogynus (strain ATCC 38327)</name>
    <name type="common">Allomyces javanicus var. macrogynus</name>
    <dbReference type="NCBI Taxonomy" id="578462"/>
    <lineage>
        <taxon>Eukaryota</taxon>
        <taxon>Fungi</taxon>
        <taxon>Fungi incertae sedis</taxon>
        <taxon>Blastocladiomycota</taxon>
        <taxon>Blastocladiomycetes</taxon>
        <taxon>Blastocladiales</taxon>
        <taxon>Blastocladiaceae</taxon>
        <taxon>Allomyces</taxon>
    </lineage>
</organism>
<dbReference type="Proteomes" id="UP000054350">
    <property type="component" value="Unassembled WGS sequence"/>
</dbReference>
<keyword evidence="2" id="KW-0732">Signal</keyword>
<feature type="transmembrane region" description="Helical" evidence="1">
    <location>
        <begin position="26"/>
        <end position="44"/>
    </location>
</feature>
<dbReference type="OrthoDB" id="5086884at2759"/>
<evidence type="ECO:0008006" key="5">
    <source>
        <dbReference type="Google" id="ProtNLM"/>
    </source>
</evidence>
<sequence>MIVGLLLITIASPTLALPQSFGVCVVVFVILGLILQIAMTPPLPDMGDVVVRKHPAASGQVFACFNVAFADPIMSSLLYEASGLIASMGLFLGTTVLVIVLSEWYYCKYYLRQVQSESGMPEIALTNV</sequence>
<feature type="chain" id="PRO_5005547741" description="Major facilitator superfamily (MFS) profile domain-containing protein" evidence="2">
    <location>
        <begin position="17"/>
        <end position="128"/>
    </location>
</feature>
<keyword evidence="1" id="KW-0812">Transmembrane</keyword>
<reference evidence="3 4" key="1">
    <citation type="submission" date="2009-11" db="EMBL/GenBank/DDBJ databases">
        <title>Annotation of Allomyces macrogynus ATCC 38327.</title>
        <authorList>
            <consortium name="The Broad Institute Genome Sequencing Platform"/>
            <person name="Russ C."/>
            <person name="Cuomo C."/>
            <person name="Burger G."/>
            <person name="Gray M.W."/>
            <person name="Holland P.W.H."/>
            <person name="King N."/>
            <person name="Lang F.B.F."/>
            <person name="Roger A.J."/>
            <person name="Ruiz-Trillo I."/>
            <person name="Young S.K."/>
            <person name="Zeng Q."/>
            <person name="Gargeya S."/>
            <person name="Fitzgerald M."/>
            <person name="Haas B."/>
            <person name="Abouelleil A."/>
            <person name="Alvarado L."/>
            <person name="Arachchi H.M."/>
            <person name="Berlin A."/>
            <person name="Chapman S.B."/>
            <person name="Gearin G."/>
            <person name="Goldberg J."/>
            <person name="Griggs A."/>
            <person name="Gujja S."/>
            <person name="Hansen M."/>
            <person name="Heiman D."/>
            <person name="Howarth C."/>
            <person name="Larimer J."/>
            <person name="Lui A."/>
            <person name="MacDonald P.J.P."/>
            <person name="McCowen C."/>
            <person name="Montmayeur A."/>
            <person name="Murphy C."/>
            <person name="Neiman D."/>
            <person name="Pearson M."/>
            <person name="Priest M."/>
            <person name="Roberts A."/>
            <person name="Saif S."/>
            <person name="Shea T."/>
            <person name="Sisk P."/>
            <person name="Stolte C."/>
            <person name="Sykes S."/>
            <person name="Wortman J."/>
            <person name="Nusbaum C."/>
            <person name="Birren B."/>
        </authorList>
    </citation>
    <scope>NUCLEOTIDE SEQUENCE [LARGE SCALE GENOMIC DNA]</scope>
    <source>
        <strain evidence="3 4">ATCC 38327</strain>
    </source>
</reference>
<evidence type="ECO:0000256" key="2">
    <source>
        <dbReference type="SAM" id="SignalP"/>
    </source>
</evidence>
<evidence type="ECO:0000313" key="3">
    <source>
        <dbReference type="EMBL" id="KNE59694.1"/>
    </source>
</evidence>
<dbReference type="VEuPathDB" id="FungiDB:AMAG_05157"/>
<proteinExistence type="predicted"/>
<accession>A0A0L0SBB2</accession>
<keyword evidence="1" id="KW-1133">Transmembrane helix</keyword>
<evidence type="ECO:0000256" key="1">
    <source>
        <dbReference type="SAM" id="Phobius"/>
    </source>
</evidence>
<keyword evidence="4" id="KW-1185">Reference proteome</keyword>
<dbReference type="AlphaFoldDB" id="A0A0L0SBB2"/>
<reference evidence="4" key="2">
    <citation type="submission" date="2009-11" db="EMBL/GenBank/DDBJ databases">
        <title>The Genome Sequence of Allomyces macrogynus strain ATCC 38327.</title>
        <authorList>
            <consortium name="The Broad Institute Genome Sequencing Platform"/>
            <person name="Russ C."/>
            <person name="Cuomo C."/>
            <person name="Shea T."/>
            <person name="Young S.K."/>
            <person name="Zeng Q."/>
            <person name="Koehrsen M."/>
            <person name="Haas B."/>
            <person name="Borodovsky M."/>
            <person name="Guigo R."/>
            <person name="Alvarado L."/>
            <person name="Berlin A."/>
            <person name="Borenstein D."/>
            <person name="Chen Z."/>
            <person name="Engels R."/>
            <person name="Freedman E."/>
            <person name="Gellesch M."/>
            <person name="Goldberg J."/>
            <person name="Griggs A."/>
            <person name="Gujja S."/>
            <person name="Heiman D."/>
            <person name="Hepburn T."/>
            <person name="Howarth C."/>
            <person name="Jen D."/>
            <person name="Larson L."/>
            <person name="Lewis B."/>
            <person name="Mehta T."/>
            <person name="Park D."/>
            <person name="Pearson M."/>
            <person name="Roberts A."/>
            <person name="Saif S."/>
            <person name="Shenoy N."/>
            <person name="Sisk P."/>
            <person name="Stolte C."/>
            <person name="Sykes S."/>
            <person name="Walk T."/>
            <person name="White J."/>
            <person name="Yandava C."/>
            <person name="Burger G."/>
            <person name="Gray M.W."/>
            <person name="Holland P.W.H."/>
            <person name="King N."/>
            <person name="Lang F.B.F."/>
            <person name="Roger A.J."/>
            <person name="Ruiz-Trillo I."/>
            <person name="Lander E."/>
            <person name="Nusbaum C."/>
        </authorList>
    </citation>
    <scope>NUCLEOTIDE SEQUENCE [LARGE SCALE GENOMIC DNA]</scope>
    <source>
        <strain evidence="4">ATCC 38327</strain>
    </source>
</reference>
<name>A0A0L0SBB2_ALLM3</name>
<evidence type="ECO:0000313" key="4">
    <source>
        <dbReference type="Proteomes" id="UP000054350"/>
    </source>
</evidence>
<feature type="signal peptide" evidence="2">
    <location>
        <begin position="1"/>
        <end position="16"/>
    </location>
</feature>
<feature type="transmembrane region" description="Helical" evidence="1">
    <location>
        <begin position="85"/>
        <end position="106"/>
    </location>
</feature>
<dbReference type="EMBL" id="GG745335">
    <property type="protein sequence ID" value="KNE59694.1"/>
    <property type="molecule type" value="Genomic_DNA"/>
</dbReference>